<feature type="domain" description="GST C-terminal" evidence="3">
    <location>
        <begin position="88"/>
        <end position="217"/>
    </location>
</feature>
<evidence type="ECO:0000313" key="4">
    <source>
        <dbReference type="EMBL" id="KAE9407755.1"/>
    </source>
</evidence>
<dbReference type="Proteomes" id="UP000799118">
    <property type="component" value="Unassembled WGS sequence"/>
</dbReference>
<evidence type="ECO:0000313" key="5">
    <source>
        <dbReference type="Proteomes" id="UP000799118"/>
    </source>
</evidence>
<name>A0A6A4IGH5_9AGAR</name>
<dbReference type="InterPro" id="IPR040079">
    <property type="entry name" value="Glutathione_S-Trfase"/>
</dbReference>
<dbReference type="EMBL" id="ML769394">
    <property type="protein sequence ID" value="KAE9407755.1"/>
    <property type="molecule type" value="Genomic_DNA"/>
</dbReference>
<reference evidence="4" key="1">
    <citation type="journal article" date="2019" name="Environ. Microbiol.">
        <title>Fungal ecological strategies reflected in gene transcription - a case study of two litter decomposers.</title>
        <authorList>
            <person name="Barbi F."/>
            <person name="Kohler A."/>
            <person name="Barry K."/>
            <person name="Baskaran P."/>
            <person name="Daum C."/>
            <person name="Fauchery L."/>
            <person name="Ihrmark K."/>
            <person name="Kuo A."/>
            <person name="LaButti K."/>
            <person name="Lipzen A."/>
            <person name="Morin E."/>
            <person name="Grigoriev I.V."/>
            <person name="Henrissat B."/>
            <person name="Lindahl B."/>
            <person name="Martin F."/>
        </authorList>
    </citation>
    <scope>NUCLEOTIDE SEQUENCE</scope>
    <source>
        <strain evidence="4">JB14</strain>
    </source>
</reference>
<dbReference type="Gene3D" id="1.20.1050.130">
    <property type="match status" value="1"/>
</dbReference>
<dbReference type="SUPFAM" id="SSF52833">
    <property type="entry name" value="Thioredoxin-like"/>
    <property type="match status" value="1"/>
</dbReference>
<evidence type="ECO:0000259" key="2">
    <source>
        <dbReference type="PROSITE" id="PS50404"/>
    </source>
</evidence>
<dbReference type="InterPro" id="IPR036282">
    <property type="entry name" value="Glutathione-S-Trfase_C_sf"/>
</dbReference>
<evidence type="ECO:0000256" key="1">
    <source>
        <dbReference type="ARBA" id="ARBA00007409"/>
    </source>
</evidence>
<dbReference type="PROSITE" id="PS50405">
    <property type="entry name" value="GST_CTER"/>
    <property type="match status" value="1"/>
</dbReference>
<accession>A0A6A4IGH5</accession>
<protein>
    <recommendedName>
        <fullName evidence="6">Thioredoxin-like protein</fullName>
    </recommendedName>
</protein>
<dbReference type="SFLD" id="SFLDS00019">
    <property type="entry name" value="Glutathione_Transferase_(cytos"/>
    <property type="match status" value="1"/>
</dbReference>
<comment type="similarity">
    <text evidence="1">Belongs to the GST superfamily.</text>
</comment>
<feature type="domain" description="GST N-terminal" evidence="2">
    <location>
        <begin position="1"/>
        <end position="79"/>
    </location>
</feature>
<dbReference type="InterPro" id="IPR004045">
    <property type="entry name" value="Glutathione_S-Trfase_N"/>
</dbReference>
<dbReference type="InterPro" id="IPR010987">
    <property type="entry name" value="Glutathione-S-Trfase_C-like"/>
</dbReference>
<keyword evidence="5" id="KW-1185">Reference proteome</keyword>
<proteinExistence type="inferred from homology"/>
<dbReference type="SUPFAM" id="SSF47616">
    <property type="entry name" value="GST C-terminal domain-like"/>
    <property type="match status" value="1"/>
</dbReference>
<dbReference type="PANTHER" id="PTHR44051:SF8">
    <property type="entry name" value="GLUTATHIONE S-TRANSFERASE GSTA"/>
    <property type="match status" value="1"/>
</dbReference>
<sequence length="217" mass="24735">MSKPKPFLLYTFWTNNGTKISTTSESIDISKNVQKEPWFLKMNPNGQIPVLVDRSRNDHVVSESGAILLYLQQHYDTDNKFGWDAKANPDEYIEVLQWIFFAYWGIGPMQNQLQHFNTVPEKIPYAIDRYLNETKRLYGVLEIRLGSGEGERDWLVGPGPGCIPSLISMSYRGKVYYSAYAGIESLDEWPNLKKWLERACARPSSAAGLHIGLPSLT</sequence>
<dbReference type="AlphaFoldDB" id="A0A6A4IGH5"/>
<dbReference type="PANTHER" id="PTHR44051">
    <property type="entry name" value="GLUTATHIONE S-TRANSFERASE-RELATED"/>
    <property type="match status" value="1"/>
</dbReference>
<gene>
    <name evidence="4" type="ORF">BT96DRAFT_914425</name>
</gene>
<organism evidence="4 5">
    <name type="scientific">Gymnopus androsaceus JB14</name>
    <dbReference type="NCBI Taxonomy" id="1447944"/>
    <lineage>
        <taxon>Eukaryota</taxon>
        <taxon>Fungi</taxon>
        <taxon>Dikarya</taxon>
        <taxon>Basidiomycota</taxon>
        <taxon>Agaricomycotina</taxon>
        <taxon>Agaricomycetes</taxon>
        <taxon>Agaricomycetidae</taxon>
        <taxon>Agaricales</taxon>
        <taxon>Marasmiineae</taxon>
        <taxon>Omphalotaceae</taxon>
        <taxon>Gymnopus</taxon>
    </lineage>
</organism>
<dbReference type="PROSITE" id="PS50404">
    <property type="entry name" value="GST_NTER"/>
    <property type="match status" value="1"/>
</dbReference>
<dbReference type="OrthoDB" id="422574at2759"/>
<evidence type="ECO:0000259" key="3">
    <source>
        <dbReference type="PROSITE" id="PS50405"/>
    </source>
</evidence>
<dbReference type="Pfam" id="PF02798">
    <property type="entry name" value="GST_N"/>
    <property type="match status" value="1"/>
</dbReference>
<evidence type="ECO:0008006" key="6">
    <source>
        <dbReference type="Google" id="ProtNLM"/>
    </source>
</evidence>
<dbReference type="InterPro" id="IPR036249">
    <property type="entry name" value="Thioredoxin-like_sf"/>
</dbReference>
<dbReference type="SFLD" id="SFLDG00358">
    <property type="entry name" value="Main_(cytGST)"/>
    <property type="match status" value="1"/>
</dbReference>